<dbReference type="InterPro" id="IPR001781">
    <property type="entry name" value="Znf_LIM"/>
</dbReference>
<evidence type="ECO:0000256" key="5">
    <source>
        <dbReference type="PROSITE-ProRule" id="PRU00125"/>
    </source>
</evidence>
<keyword evidence="1 5" id="KW-0479">Metal-binding</keyword>
<dbReference type="GO" id="GO:0001666">
    <property type="term" value="P:response to hypoxia"/>
    <property type="evidence" value="ECO:0007669"/>
    <property type="project" value="TreeGrafter"/>
</dbReference>
<feature type="compositionally biased region" description="Basic and acidic residues" evidence="6">
    <location>
        <begin position="107"/>
        <end position="120"/>
    </location>
</feature>
<feature type="compositionally biased region" description="Polar residues" evidence="6">
    <location>
        <begin position="19"/>
        <end position="35"/>
    </location>
</feature>
<dbReference type="SMART" id="SM00132">
    <property type="entry name" value="LIM"/>
    <property type="match status" value="3"/>
</dbReference>
<dbReference type="SUPFAM" id="SSF57716">
    <property type="entry name" value="Glucocorticoid receptor-like (DNA-binding domain)"/>
    <property type="match status" value="3"/>
</dbReference>
<dbReference type="FunFam" id="2.10.110.10:FF:000037">
    <property type="entry name" value="LIM domain-containing protein 1"/>
    <property type="match status" value="1"/>
</dbReference>
<feature type="domain" description="LIM zinc-binding" evidence="7">
    <location>
        <begin position="600"/>
        <end position="661"/>
    </location>
</feature>
<gene>
    <name evidence="9" type="primary">LOC110988977</name>
</gene>
<dbReference type="FunFam" id="2.10.110.10:FF:000028">
    <property type="entry name" value="LIM domain-containing protein 1"/>
    <property type="match status" value="1"/>
</dbReference>
<feature type="compositionally biased region" description="Low complexity" evidence="6">
    <location>
        <begin position="359"/>
        <end position="384"/>
    </location>
</feature>
<dbReference type="GO" id="GO:0003714">
    <property type="term" value="F:transcription corepressor activity"/>
    <property type="evidence" value="ECO:0007669"/>
    <property type="project" value="TreeGrafter"/>
</dbReference>
<dbReference type="CDD" id="cd09438">
    <property type="entry name" value="LIM3_Ajuba_like"/>
    <property type="match status" value="1"/>
</dbReference>
<dbReference type="GO" id="GO:0000932">
    <property type="term" value="C:P-body"/>
    <property type="evidence" value="ECO:0007669"/>
    <property type="project" value="TreeGrafter"/>
</dbReference>
<protein>
    <submittedName>
        <fullName evidence="9">Wilms tumor protein 1-interacting protein homolog isoform X1</fullName>
    </submittedName>
</protein>
<name>A0A8B7ZSY9_ACAPL</name>
<dbReference type="KEGG" id="aplc:110988977"/>
<dbReference type="GO" id="GO:0007010">
    <property type="term" value="P:cytoskeleton organization"/>
    <property type="evidence" value="ECO:0007669"/>
    <property type="project" value="TreeGrafter"/>
</dbReference>
<sequence length="941" mass="104048">MEDSSWRYKIYNEILQSQGQHSSGYLDQENQYGETGSSFSKSKLRSSESGKLSEGNYSDLYSDADIYSEANSEKKWTRNSKGKHECLDGDCADERALNSGFVVRNSRGNDIRNRTGSDRHGNHRNASHSQDTTIYTQHSREQTGQVEREYDPTRGSYQYHQESRGWESDQSGSGSPSEHRELRKSSVKSSFAPHIDESKYGSLGSSFVTNPQTDQWHSGSEGTARMPQSLVTPGSQSSHKHSNRASKKSLRSSTERSNKTDFSSAGKYSDYEYIHDAYTGRPDRQMQIGFQGNQARDSRKISAEVSEGHTSVTVSSSRSHACRSETPLVPQEQQQNLPRSQAASDRQSAVQSSHDQPFSSRQSGSSSNRSSITSSSSTDTGSSHSQDRDWARASQSNRKTKRSSKESLKESGKLPESSDTHVEQPNLNNQDWYRLVQKVERADSLPIKEASFSRRSNLPLSSSAEKSSISRTENSQYYQETKHMHNKSGSVNSDDAPSFQLNGTKSAQYNAENMKQTGPPSVMSVTKGLASEPVSVSSTKKIQETSDINSAPLPRKNPLLRYDVVPPKGNGPSEAERKLEELTRQLEIELAENPDGEEFGCCVKCGEKVTGAGQACQAMGNLYHTNCFTCCSCGRTLRGKAFYNVHGNVYCEEDYLYSGFQQTAEKCAVCGHLIMDTILQAMGKSYHPGCFRCVVCNLCLDGVPFTIDVDHKIYCVKDYHKRRRRIYAPKCAACREAITPVEGTMETVRVVSMDKDFHVECYRCLDCGLQLSDEDGKRCYPLHDDLLCYTCHIQRLSPGPTPEQFSPVLSPSTSVPTAASPPETPTESTPGAGNYTTATSAPSRNKHFQGMNPPHYAPFAGSRFATPGTPPPDPPPYSPHDPLGDMYNSTSPKPGERVFQYHGGTRKSTQHGVHSHRGRNPSDLGNGAEENQSSGYVVTDL</sequence>
<evidence type="ECO:0000256" key="1">
    <source>
        <dbReference type="ARBA" id="ARBA00022723"/>
    </source>
</evidence>
<feature type="compositionally biased region" description="Low complexity" evidence="6">
    <location>
        <begin position="36"/>
        <end position="55"/>
    </location>
</feature>
<dbReference type="PROSITE" id="PS50023">
    <property type="entry name" value="LIM_DOMAIN_2"/>
    <property type="match status" value="3"/>
</dbReference>
<feature type="compositionally biased region" description="Polar residues" evidence="6">
    <location>
        <begin position="536"/>
        <end position="549"/>
    </location>
</feature>
<organism evidence="8 9">
    <name type="scientific">Acanthaster planci</name>
    <name type="common">Crown-of-thorns starfish</name>
    <dbReference type="NCBI Taxonomy" id="133434"/>
    <lineage>
        <taxon>Eukaryota</taxon>
        <taxon>Metazoa</taxon>
        <taxon>Echinodermata</taxon>
        <taxon>Eleutherozoa</taxon>
        <taxon>Asterozoa</taxon>
        <taxon>Asteroidea</taxon>
        <taxon>Valvatacea</taxon>
        <taxon>Valvatida</taxon>
        <taxon>Acanthasteridae</taxon>
        <taxon>Acanthaster</taxon>
    </lineage>
</organism>
<feature type="compositionally biased region" description="Polar residues" evidence="6">
    <location>
        <begin position="834"/>
        <end position="843"/>
    </location>
</feature>
<feature type="compositionally biased region" description="Basic and acidic residues" evidence="6">
    <location>
        <begin position="403"/>
        <end position="422"/>
    </location>
</feature>
<dbReference type="GO" id="GO:0035331">
    <property type="term" value="P:negative regulation of hippo signaling"/>
    <property type="evidence" value="ECO:0007669"/>
    <property type="project" value="TreeGrafter"/>
</dbReference>
<feature type="compositionally biased region" description="Basic and acidic residues" evidence="6">
    <location>
        <begin position="138"/>
        <end position="152"/>
    </location>
</feature>
<evidence type="ECO:0000256" key="3">
    <source>
        <dbReference type="ARBA" id="ARBA00022833"/>
    </source>
</evidence>
<dbReference type="GO" id="GO:0005634">
    <property type="term" value="C:nucleus"/>
    <property type="evidence" value="ECO:0007669"/>
    <property type="project" value="TreeGrafter"/>
</dbReference>
<dbReference type="CDD" id="cd09352">
    <property type="entry name" value="LIM1_Ajuba_like"/>
    <property type="match status" value="1"/>
</dbReference>
<feature type="compositionally biased region" description="Basic residues" evidence="6">
    <location>
        <begin position="904"/>
        <end position="919"/>
    </location>
</feature>
<dbReference type="AlphaFoldDB" id="A0A8B7ZSY9"/>
<evidence type="ECO:0000313" key="8">
    <source>
        <dbReference type="Proteomes" id="UP000694845"/>
    </source>
</evidence>
<dbReference type="InterPro" id="IPR047172">
    <property type="entry name" value="Ajuba-like"/>
</dbReference>
<feature type="compositionally biased region" description="Polar residues" evidence="6">
    <location>
        <begin position="929"/>
        <end position="941"/>
    </location>
</feature>
<feature type="compositionally biased region" description="Polar residues" evidence="6">
    <location>
        <begin position="331"/>
        <end position="358"/>
    </location>
</feature>
<feature type="domain" description="LIM zinc-binding" evidence="7">
    <location>
        <begin position="665"/>
        <end position="725"/>
    </location>
</feature>
<feature type="compositionally biased region" description="Basic residues" evidence="6">
    <location>
        <begin position="238"/>
        <end position="250"/>
    </location>
</feature>
<feature type="region of interest" description="Disordered" evidence="6">
    <location>
        <begin position="99"/>
        <end position="426"/>
    </location>
</feature>
<evidence type="ECO:0000256" key="6">
    <source>
        <dbReference type="SAM" id="MobiDB-lite"/>
    </source>
</evidence>
<evidence type="ECO:0000313" key="9">
    <source>
        <dbReference type="RefSeq" id="XP_022108698.1"/>
    </source>
</evidence>
<dbReference type="GeneID" id="110988977"/>
<keyword evidence="4 5" id="KW-0440">LIM domain</keyword>
<dbReference type="CDD" id="cd09355">
    <property type="entry name" value="LIM2_Ajuba_like"/>
    <property type="match status" value="1"/>
</dbReference>
<feature type="domain" description="LIM zinc-binding" evidence="7">
    <location>
        <begin position="729"/>
        <end position="798"/>
    </location>
</feature>
<feature type="compositionally biased region" description="Polar residues" evidence="6">
    <location>
        <begin position="127"/>
        <end position="137"/>
    </location>
</feature>
<keyword evidence="3 5" id="KW-0862">Zinc</keyword>
<feature type="region of interest" description="Disordered" evidence="6">
    <location>
        <begin position="800"/>
        <end position="941"/>
    </location>
</feature>
<dbReference type="RefSeq" id="XP_022108698.1">
    <property type="nucleotide sequence ID" value="XM_022253006.1"/>
</dbReference>
<feature type="compositionally biased region" description="Low complexity" evidence="6">
    <location>
        <begin position="309"/>
        <end position="319"/>
    </location>
</feature>
<dbReference type="Gene3D" id="2.10.110.10">
    <property type="entry name" value="Cysteine Rich Protein"/>
    <property type="match status" value="3"/>
</dbReference>
<dbReference type="PANTHER" id="PTHR24219:SF4">
    <property type="entry name" value="LIM DOMAIN-CONTAINING PROTEIN JUB"/>
    <property type="match status" value="1"/>
</dbReference>
<feature type="compositionally biased region" description="Low complexity" evidence="6">
    <location>
        <begin position="806"/>
        <end position="830"/>
    </location>
</feature>
<dbReference type="InterPro" id="IPR047245">
    <property type="entry name" value="Ajuba-like_LIM1"/>
</dbReference>
<feature type="region of interest" description="Disordered" evidence="6">
    <location>
        <begin position="19"/>
        <end position="60"/>
    </location>
</feature>
<evidence type="ECO:0000256" key="2">
    <source>
        <dbReference type="ARBA" id="ARBA00022737"/>
    </source>
</evidence>
<keyword evidence="8" id="KW-1185">Reference proteome</keyword>
<dbReference type="GO" id="GO:0005667">
    <property type="term" value="C:transcription regulator complex"/>
    <property type="evidence" value="ECO:0007669"/>
    <property type="project" value="TreeGrafter"/>
</dbReference>
<evidence type="ECO:0000259" key="7">
    <source>
        <dbReference type="PROSITE" id="PS50023"/>
    </source>
</evidence>
<feature type="region of interest" description="Disordered" evidence="6">
    <location>
        <begin position="536"/>
        <end position="575"/>
    </location>
</feature>
<dbReference type="PROSITE" id="PS00478">
    <property type="entry name" value="LIM_DOMAIN_1"/>
    <property type="match status" value="2"/>
</dbReference>
<accession>A0A8B7ZSY9</accession>
<feature type="region of interest" description="Disordered" evidence="6">
    <location>
        <begin position="453"/>
        <end position="476"/>
    </location>
</feature>
<dbReference type="PANTHER" id="PTHR24219">
    <property type="entry name" value="LIM DOMAIN-CONTAINING PROTEIN JUB"/>
    <property type="match status" value="1"/>
</dbReference>
<evidence type="ECO:0000256" key="4">
    <source>
        <dbReference type="ARBA" id="ARBA00023038"/>
    </source>
</evidence>
<feature type="compositionally biased region" description="Polar residues" evidence="6">
    <location>
        <begin position="203"/>
        <end position="221"/>
    </location>
</feature>
<dbReference type="Pfam" id="PF00412">
    <property type="entry name" value="LIM"/>
    <property type="match status" value="3"/>
</dbReference>
<dbReference type="OrthoDB" id="25414at2759"/>
<dbReference type="Proteomes" id="UP000694845">
    <property type="component" value="Unplaced"/>
</dbReference>
<reference evidence="9" key="1">
    <citation type="submission" date="2025-08" db="UniProtKB">
        <authorList>
            <consortium name="RefSeq"/>
        </authorList>
    </citation>
    <scope>IDENTIFICATION</scope>
</reference>
<feature type="compositionally biased region" description="Pro residues" evidence="6">
    <location>
        <begin position="868"/>
        <end position="879"/>
    </location>
</feature>
<dbReference type="GO" id="GO:0046872">
    <property type="term" value="F:metal ion binding"/>
    <property type="evidence" value="ECO:0007669"/>
    <property type="project" value="UniProtKB-KW"/>
</dbReference>
<proteinExistence type="predicted"/>
<dbReference type="InterPro" id="IPR047247">
    <property type="entry name" value="Ajuba-like_LIM2"/>
</dbReference>
<dbReference type="InterPro" id="IPR047248">
    <property type="entry name" value="Ajuba-like_LIM3"/>
</dbReference>
<keyword evidence="2" id="KW-0677">Repeat</keyword>
<dbReference type="GO" id="GO:0005912">
    <property type="term" value="C:adherens junction"/>
    <property type="evidence" value="ECO:0007669"/>
    <property type="project" value="TreeGrafter"/>
</dbReference>